<dbReference type="Pfam" id="PF04072">
    <property type="entry name" value="LCM"/>
    <property type="match status" value="1"/>
</dbReference>
<dbReference type="Proteomes" id="UP000036367">
    <property type="component" value="Unassembled WGS sequence"/>
</dbReference>
<reference evidence="4" key="1">
    <citation type="submission" date="2015-05" db="EMBL/GenBank/DDBJ databases">
        <title>Permanent draft genome of Rhodopirellula islandicus K833.</title>
        <authorList>
            <person name="Kizina J."/>
            <person name="Richter M."/>
            <person name="Glockner F.O."/>
            <person name="Harder J."/>
        </authorList>
    </citation>
    <scope>NUCLEOTIDE SEQUENCE [LARGE SCALE GENOMIC DNA]</scope>
    <source>
        <strain evidence="4">K833</strain>
    </source>
</reference>
<keyword evidence="5" id="KW-1185">Reference proteome</keyword>
<comment type="caution">
    <text evidence="4">The sequence shown here is derived from an EMBL/GenBank/DDBJ whole genome shotgun (WGS) entry which is preliminary data.</text>
</comment>
<organism evidence="4 5">
    <name type="scientific">Rhodopirellula islandica</name>
    <dbReference type="NCBI Taxonomy" id="595434"/>
    <lineage>
        <taxon>Bacteria</taxon>
        <taxon>Pseudomonadati</taxon>
        <taxon>Planctomycetota</taxon>
        <taxon>Planctomycetia</taxon>
        <taxon>Pirellulales</taxon>
        <taxon>Pirellulaceae</taxon>
        <taxon>Rhodopirellula</taxon>
    </lineage>
</organism>
<dbReference type="Gene3D" id="3.40.50.150">
    <property type="entry name" value="Vaccinia Virus protein VP39"/>
    <property type="match status" value="1"/>
</dbReference>
<dbReference type="InterPro" id="IPR029069">
    <property type="entry name" value="HotDog_dom_sf"/>
</dbReference>
<comment type="similarity">
    <text evidence="1">Belongs to the UPF0677 family.</text>
</comment>
<dbReference type="STRING" id="595434.RISK_006088"/>
<evidence type="ECO:0000256" key="3">
    <source>
        <dbReference type="ARBA" id="ARBA00022679"/>
    </source>
</evidence>
<proteinExistence type="inferred from homology"/>
<dbReference type="GO" id="GO:0008168">
    <property type="term" value="F:methyltransferase activity"/>
    <property type="evidence" value="ECO:0007669"/>
    <property type="project" value="UniProtKB-KW"/>
</dbReference>
<dbReference type="Gene3D" id="3.10.129.10">
    <property type="entry name" value="Hotdog Thioesterase"/>
    <property type="match status" value="1"/>
</dbReference>
<dbReference type="CDD" id="cd03443">
    <property type="entry name" value="PaaI_thioesterase"/>
    <property type="match status" value="1"/>
</dbReference>
<dbReference type="GO" id="GO:0032259">
    <property type="term" value="P:methylation"/>
    <property type="evidence" value="ECO:0007669"/>
    <property type="project" value="UniProtKB-KW"/>
</dbReference>
<dbReference type="PATRIC" id="fig|595434.4.peg.5786"/>
<dbReference type="InterPro" id="IPR029063">
    <property type="entry name" value="SAM-dependent_MTases_sf"/>
</dbReference>
<dbReference type="PANTHER" id="PTHR43619:SF2">
    <property type="entry name" value="S-ADENOSYL-L-METHIONINE-DEPENDENT METHYLTRANSFERASES SUPERFAMILY PROTEIN"/>
    <property type="match status" value="1"/>
</dbReference>
<keyword evidence="2" id="KW-0489">Methyltransferase</keyword>
<dbReference type="SUPFAM" id="SSF53335">
    <property type="entry name" value="S-adenosyl-L-methionine-dependent methyltransferases"/>
    <property type="match status" value="1"/>
</dbReference>
<evidence type="ECO:0000313" key="5">
    <source>
        <dbReference type="Proteomes" id="UP000036367"/>
    </source>
</evidence>
<accession>A0A0J1E8W3</accession>
<dbReference type="AlphaFoldDB" id="A0A0J1E8W3"/>
<dbReference type="PANTHER" id="PTHR43619">
    <property type="entry name" value="S-ADENOSYL-L-METHIONINE-DEPENDENT METHYLTRANSFERASE YKTD-RELATED"/>
    <property type="match status" value="1"/>
</dbReference>
<keyword evidence="3" id="KW-0808">Transferase</keyword>
<dbReference type="InterPro" id="IPR007213">
    <property type="entry name" value="Ppm1/Ppm2/Tcmp"/>
</dbReference>
<dbReference type="SUPFAM" id="SSF54637">
    <property type="entry name" value="Thioesterase/thiol ester dehydrase-isomerase"/>
    <property type="match status" value="1"/>
</dbReference>
<sequence>MLTSVDGKPVVSWEEDYAQRVNPQLMTELLHNAIPVLKAVQWKVTSVGEGSCESVLPLTKASTNQHGTHQAALISLSADYTGGLALTTLLRGVPLAGIHRCTDEESASLWLAAMDVKYRNPSTGHLTATCDIPANIARTVQQRYFGGKRILVTLPVVFTSNGELVAEAEMRYFAQPSIQLKPTKTNPRISPIFKQKLKASARMIAGLRASSESKNIRVDQSHERQAAGPHGELLANRLNGVLPQLKDMVLARTRHIDETLRSVDGLEQVIILGVGLDMRPFRLSKELGDPTFFELDLPEMLEERNRVTSEMKSDGDIKRHCMAADFKVDQISELLSKNAEFDPTRPTAVVFEGCSMYFTKDENQQILRDIATLLQHPGSLVWCDLVRENVVEGTVPSPDIKKFTDGMEELGERFIFGSNSPTDFFLTCGLPQTKSTTVGEFLRSDDPVLATYQFAVGFK</sequence>
<evidence type="ECO:0000256" key="2">
    <source>
        <dbReference type="ARBA" id="ARBA00022603"/>
    </source>
</evidence>
<name>A0A0J1E8W3_RHOIS</name>
<evidence type="ECO:0000256" key="1">
    <source>
        <dbReference type="ARBA" id="ARBA00008138"/>
    </source>
</evidence>
<dbReference type="EMBL" id="LECT01000048">
    <property type="protein sequence ID" value="KLU01904.1"/>
    <property type="molecule type" value="Genomic_DNA"/>
</dbReference>
<evidence type="ECO:0000313" key="4">
    <source>
        <dbReference type="EMBL" id="KLU01904.1"/>
    </source>
</evidence>
<protein>
    <submittedName>
        <fullName evidence="4">Uncharacterized protein</fullName>
    </submittedName>
</protein>
<gene>
    <name evidence="4" type="ORF">RISK_006088</name>
</gene>
<dbReference type="NCBIfam" id="TIGR00027">
    <property type="entry name" value="mthyl_TIGR00027"/>
    <property type="match status" value="1"/>
</dbReference>
<dbReference type="InterPro" id="IPR011610">
    <property type="entry name" value="SAM_mthyl_Trfase_ML2640-like"/>
</dbReference>